<accession>A0ABT6NQN9</accession>
<feature type="region of interest" description="Disordered" evidence="6">
    <location>
        <begin position="21"/>
        <end position="42"/>
    </location>
</feature>
<dbReference type="InterPro" id="IPR012336">
    <property type="entry name" value="Thioredoxin-like_fold"/>
</dbReference>
<dbReference type="PANTHER" id="PTHR13887:SF14">
    <property type="entry name" value="DISULFIDE BOND FORMATION PROTEIN D"/>
    <property type="match status" value="1"/>
</dbReference>
<dbReference type="SUPFAM" id="SSF52833">
    <property type="entry name" value="Thioredoxin-like"/>
    <property type="match status" value="1"/>
</dbReference>
<organism evidence="9 10">
    <name type="scientific">Polyangium sorediatum</name>
    <dbReference type="NCBI Taxonomy" id="889274"/>
    <lineage>
        <taxon>Bacteria</taxon>
        <taxon>Pseudomonadati</taxon>
        <taxon>Myxococcota</taxon>
        <taxon>Polyangia</taxon>
        <taxon>Polyangiales</taxon>
        <taxon>Polyangiaceae</taxon>
        <taxon>Polyangium</taxon>
    </lineage>
</organism>
<dbReference type="PROSITE" id="PS51352">
    <property type="entry name" value="THIOREDOXIN_2"/>
    <property type="match status" value="1"/>
</dbReference>
<keyword evidence="4" id="KW-1015">Disulfide bond</keyword>
<evidence type="ECO:0000313" key="10">
    <source>
        <dbReference type="Proteomes" id="UP001160301"/>
    </source>
</evidence>
<keyword evidence="10" id="KW-1185">Reference proteome</keyword>
<dbReference type="Pfam" id="PF13462">
    <property type="entry name" value="Thioredoxin_4"/>
    <property type="match status" value="1"/>
</dbReference>
<sequence length="354" mass="37724">MALLRWSPLLLALLGSGGACHGSSDRSEPKPAPSATPDPSVAGIELGQLTPRERRDWTAQVSTLLAPCAETPVPISQCIQEKRPCKACFPAAQFLLKQVQAGRSKQEREEAYTARFDPKKVRTLVTDGSPELGPPDAPVTIVEWADFECPACRAFYPVVDDLVKRFPGQVRAVYKFYPLGSHPHGEISARAANAAFKQGKFWEMHHLLFDNQDRLEQSDLERYAKKLELDVAKFRVEMNSDDTSGRIEKDKKQADGVGLQGTPTVFINGREVELGKLTDLYGDLEEWIKLDLELAGIKPAPAPAKPGGSAIPVAGSAAPAAGSAIPAAGSAVPAAGSAIPAASSAAPATGPAKK</sequence>
<dbReference type="Proteomes" id="UP001160301">
    <property type="component" value="Unassembled WGS sequence"/>
</dbReference>
<keyword evidence="5" id="KW-0676">Redox-active center</keyword>
<dbReference type="InterPro" id="IPR013766">
    <property type="entry name" value="Thioredoxin_domain"/>
</dbReference>
<evidence type="ECO:0000256" key="5">
    <source>
        <dbReference type="ARBA" id="ARBA00023284"/>
    </source>
</evidence>
<evidence type="ECO:0000256" key="1">
    <source>
        <dbReference type="ARBA" id="ARBA00005791"/>
    </source>
</evidence>
<gene>
    <name evidence="9" type="ORF">QHF89_14230</name>
</gene>
<dbReference type="InterPro" id="IPR036249">
    <property type="entry name" value="Thioredoxin-like_sf"/>
</dbReference>
<dbReference type="PROSITE" id="PS51257">
    <property type="entry name" value="PROKAR_LIPOPROTEIN"/>
    <property type="match status" value="1"/>
</dbReference>
<reference evidence="9 10" key="1">
    <citation type="submission" date="2023-04" db="EMBL/GenBank/DDBJ databases">
        <title>The genome sequence of Polyangium sorediatum DSM14670.</title>
        <authorList>
            <person name="Zhang X."/>
        </authorList>
    </citation>
    <scope>NUCLEOTIDE SEQUENCE [LARGE SCALE GENOMIC DNA]</scope>
    <source>
        <strain evidence="9 10">DSM 14670</strain>
    </source>
</reference>
<dbReference type="RefSeq" id="WP_136966755.1">
    <property type="nucleotide sequence ID" value="NZ_JARZHI010000010.1"/>
</dbReference>
<dbReference type="EMBL" id="JARZHI010000010">
    <property type="protein sequence ID" value="MDI1430645.1"/>
    <property type="molecule type" value="Genomic_DNA"/>
</dbReference>
<dbReference type="PANTHER" id="PTHR13887">
    <property type="entry name" value="GLUTATHIONE S-TRANSFERASE KAPPA"/>
    <property type="match status" value="1"/>
</dbReference>
<evidence type="ECO:0000313" key="9">
    <source>
        <dbReference type="EMBL" id="MDI1430645.1"/>
    </source>
</evidence>
<comment type="caution">
    <text evidence="9">The sequence shown here is derived from an EMBL/GenBank/DDBJ whole genome shotgun (WGS) entry which is preliminary data.</text>
</comment>
<evidence type="ECO:0000256" key="7">
    <source>
        <dbReference type="SAM" id="SignalP"/>
    </source>
</evidence>
<protein>
    <submittedName>
        <fullName evidence="9">Thioredoxin domain-containing protein</fullName>
    </submittedName>
</protein>
<comment type="similarity">
    <text evidence="1">Belongs to the thioredoxin family. DsbA subfamily.</text>
</comment>
<evidence type="ECO:0000256" key="6">
    <source>
        <dbReference type="SAM" id="MobiDB-lite"/>
    </source>
</evidence>
<feature type="chain" id="PRO_5045486590" evidence="7">
    <location>
        <begin position="22"/>
        <end position="354"/>
    </location>
</feature>
<proteinExistence type="inferred from homology"/>
<feature type="domain" description="Thioredoxin" evidence="8">
    <location>
        <begin position="85"/>
        <end position="293"/>
    </location>
</feature>
<keyword evidence="2 7" id="KW-0732">Signal</keyword>
<evidence type="ECO:0000259" key="8">
    <source>
        <dbReference type="PROSITE" id="PS51352"/>
    </source>
</evidence>
<feature type="signal peptide" evidence="7">
    <location>
        <begin position="1"/>
        <end position="21"/>
    </location>
</feature>
<evidence type="ECO:0000256" key="3">
    <source>
        <dbReference type="ARBA" id="ARBA00023002"/>
    </source>
</evidence>
<evidence type="ECO:0000256" key="4">
    <source>
        <dbReference type="ARBA" id="ARBA00023157"/>
    </source>
</evidence>
<keyword evidence="3" id="KW-0560">Oxidoreductase</keyword>
<evidence type="ECO:0000256" key="2">
    <source>
        <dbReference type="ARBA" id="ARBA00022729"/>
    </source>
</evidence>
<dbReference type="Gene3D" id="3.40.30.10">
    <property type="entry name" value="Glutaredoxin"/>
    <property type="match status" value="1"/>
</dbReference>
<name>A0ABT6NQN9_9BACT</name>